<keyword evidence="2" id="KW-1185">Reference proteome</keyword>
<evidence type="ECO:0000313" key="1">
    <source>
        <dbReference type="EMBL" id="OQV14938.1"/>
    </source>
</evidence>
<dbReference type="Proteomes" id="UP000192578">
    <property type="component" value="Unassembled WGS sequence"/>
</dbReference>
<gene>
    <name evidence="1" type="ORF">BV898_10841</name>
</gene>
<reference evidence="2" key="1">
    <citation type="submission" date="2017-01" db="EMBL/GenBank/DDBJ databases">
        <title>Comparative genomics of anhydrobiosis in the tardigrade Hypsibius dujardini.</title>
        <authorList>
            <person name="Yoshida Y."/>
            <person name="Koutsovoulos G."/>
            <person name="Laetsch D."/>
            <person name="Stevens L."/>
            <person name="Kumar S."/>
            <person name="Horikawa D."/>
            <person name="Ishino K."/>
            <person name="Komine S."/>
            <person name="Tomita M."/>
            <person name="Blaxter M."/>
            <person name="Arakawa K."/>
        </authorList>
    </citation>
    <scope>NUCLEOTIDE SEQUENCE [LARGE SCALE GENOMIC DNA]</scope>
    <source>
        <strain evidence="2">Z151</strain>
    </source>
</reference>
<comment type="caution">
    <text evidence="1">The sequence shown here is derived from an EMBL/GenBank/DDBJ whole genome shotgun (WGS) entry which is preliminary data.</text>
</comment>
<name>A0A1W0WI99_HYPEX</name>
<evidence type="ECO:0000313" key="2">
    <source>
        <dbReference type="Proteomes" id="UP000192578"/>
    </source>
</evidence>
<proteinExistence type="predicted"/>
<organism evidence="1 2">
    <name type="scientific">Hypsibius exemplaris</name>
    <name type="common">Freshwater tardigrade</name>
    <dbReference type="NCBI Taxonomy" id="2072580"/>
    <lineage>
        <taxon>Eukaryota</taxon>
        <taxon>Metazoa</taxon>
        <taxon>Ecdysozoa</taxon>
        <taxon>Tardigrada</taxon>
        <taxon>Eutardigrada</taxon>
        <taxon>Parachela</taxon>
        <taxon>Hypsibioidea</taxon>
        <taxon>Hypsibiidae</taxon>
        <taxon>Hypsibius</taxon>
    </lineage>
</organism>
<sequence>MGLLYLDAVNHLHEVQQNESEECIYCTRHSPHPRRILSLIVGWHMLKEQREQALPYAKELLDRGKLFPGVGSDLDLKHEQLWKNLLHQQRLIFNDDLMNDLATSSNPKWT</sequence>
<accession>A0A1W0WI99</accession>
<protein>
    <submittedName>
        <fullName evidence="1">Uncharacterized protein</fullName>
    </submittedName>
</protein>
<dbReference type="AlphaFoldDB" id="A0A1W0WI99"/>
<dbReference type="EMBL" id="MTYJ01000096">
    <property type="protein sequence ID" value="OQV14938.1"/>
    <property type="molecule type" value="Genomic_DNA"/>
</dbReference>